<comment type="function">
    <text evidence="8">Catalyzes the stereoinversion of LL-2,6-diaminopimelate (L,L-DAP) to meso-diaminopimelate (meso-DAP), a precursor of L-lysine and an essential component of the bacterial peptidoglycan.</text>
</comment>
<dbReference type="HAMAP" id="MF_00197">
    <property type="entry name" value="DAP_epimerase"/>
    <property type="match status" value="1"/>
</dbReference>
<dbReference type="Proteomes" id="UP000577956">
    <property type="component" value="Unassembled WGS sequence"/>
</dbReference>
<feature type="binding site" evidence="8">
    <location>
        <position position="28"/>
    </location>
    <ligand>
        <name>substrate</name>
    </ligand>
</feature>
<dbReference type="Proteomes" id="UP000618382">
    <property type="component" value="Unassembled WGS sequence"/>
</dbReference>
<comment type="pathway">
    <text evidence="1 8">Amino-acid biosynthesis; L-lysine biosynthesis via DAP pathway; DL-2,6-diaminopimelate from LL-2,6-diaminopimelate: step 1/1.</text>
</comment>
<feature type="binding site" evidence="8">
    <location>
        <begin position="257"/>
        <end position="258"/>
    </location>
    <ligand>
        <name>substrate</name>
    </ligand>
</feature>
<feature type="site" description="Could be important to modulate the pK values of the two catalytic cysteine residues" evidence="8">
    <location>
        <position position="247"/>
    </location>
</feature>
<feature type="binding site" evidence="8">
    <location>
        <begin position="96"/>
        <end position="97"/>
    </location>
    <ligand>
        <name>substrate</name>
    </ligand>
</feature>
<comment type="subunit">
    <text evidence="8">Homodimer.</text>
</comment>
<comment type="caution">
    <text evidence="8">Lacks conserved residue(s) required for the propagation of feature annotation.</text>
</comment>
<dbReference type="PANTHER" id="PTHR31689:SF0">
    <property type="entry name" value="DIAMINOPIMELATE EPIMERASE"/>
    <property type="match status" value="1"/>
</dbReference>
<feature type="active site" evidence="9">
    <location>
        <position position="95"/>
    </location>
</feature>
<evidence type="ECO:0000313" key="12">
    <source>
        <dbReference type="Proteomes" id="UP000577956"/>
    </source>
</evidence>
<dbReference type="PROSITE" id="PS01326">
    <property type="entry name" value="DAP_EPIMERASE"/>
    <property type="match status" value="1"/>
</dbReference>
<keyword evidence="4 8" id="KW-0028">Amino-acid biosynthesis</keyword>
<dbReference type="GO" id="GO:0009089">
    <property type="term" value="P:lysine biosynthetic process via diaminopimelate"/>
    <property type="evidence" value="ECO:0007669"/>
    <property type="project" value="UniProtKB-UniRule"/>
</dbReference>
<proteinExistence type="inferred from homology"/>
<feature type="binding site" evidence="8">
    <location>
        <position position="187"/>
    </location>
    <ligand>
        <name>substrate</name>
    </ligand>
</feature>
<feature type="active site" description="Proton acceptor" evidence="8">
    <location>
        <position position="256"/>
    </location>
</feature>
<feature type="binding site" evidence="8">
    <location>
        <position position="86"/>
    </location>
    <ligand>
        <name>substrate</name>
    </ligand>
</feature>
<comment type="similarity">
    <text evidence="2 8">Belongs to the diaminopimelate epimerase family.</text>
</comment>
<comment type="catalytic activity">
    <reaction evidence="7 8">
        <text>(2S,6S)-2,6-diaminopimelate = meso-2,6-diaminopimelate</text>
        <dbReference type="Rhea" id="RHEA:15393"/>
        <dbReference type="ChEBI" id="CHEBI:57609"/>
        <dbReference type="ChEBI" id="CHEBI:57791"/>
        <dbReference type="EC" id="5.1.1.7"/>
    </reaction>
</comment>
<gene>
    <name evidence="8 10" type="primary">dapF</name>
    <name evidence="11" type="ORF">BKA21_003747</name>
    <name evidence="10" type="ORF">Col01nite_30980</name>
</gene>
<dbReference type="EC" id="5.1.1.7" evidence="3 8"/>
<dbReference type="Gene3D" id="3.10.310.10">
    <property type="entry name" value="Diaminopimelate Epimerase, Chain A, domain 1"/>
    <property type="match status" value="2"/>
</dbReference>
<sequence length="319" mass="32510">MTATAPAPAAVAAPQARLAVVKGHGTRNDFVLLDDRDGALDVTPALVRLLCDRRGGVGGDGLIRVVRAGHVPQAPAGAQWFMDYRNADGSLAQMCGNGVRVFARYLEHLGLWSPADGDLPVGTRAGLRTVRAVPAAPEVGDVAWFAVDMGPATVVGGPDALADGGDATVEVDGLAVTRPGLSVDVGNPHTVVVLAQDDDLDRADLSHAPRVLPVPADGTNVELVVPAGESRRADGTLVGRLRMRVHERGVGETQSCGTGACAAAVAVRAWAGPDAPAVWLVDVPGGTVEVTARPDGHVVLAGPAVLVADVDVALDALPA</sequence>
<reference evidence="11 12" key="1">
    <citation type="submission" date="2020-07" db="EMBL/GenBank/DDBJ databases">
        <title>Sequencing the genomes of 1000 actinobacteria strains.</title>
        <authorList>
            <person name="Klenk H.-P."/>
        </authorList>
    </citation>
    <scope>NUCLEOTIDE SEQUENCE [LARGE SCALE GENOMIC DNA]</scope>
    <source>
        <strain evidence="11 12">DSM 24482</strain>
    </source>
</reference>
<dbReference type="RefSeq" id="WP_140460492.1">
    <property type="nucleotide sequence ID" value="NZ_BAABFI010000016.1"/>
</dbReference>
<reference evidence="10 13" key="2">
    <citation type="submission" date="2021-01" db="EMBL/GenBank/DDBJ databases">
        <title>Whole genome shotgun sequence of Cellulomonas oligotrophica NBRC 109435.</title>
        <authorList>
            <person name="Komaki H."/>
            <person name="Tamura T."/>
        </authorList>
    </citation>
    <scope>NUCLEOTIDE SEQUENCE [LARGE SCALE GENOMIC DNA]</scope>
    <source>
        <strain evidence="10 13">NBRC 109435</strain>
    </source>
</reference>
<name>A0A7Y9FJC7_9CELL</name>
<evidence type="ECO:0000256" key="7">
    <source>
        <dbReference type="ARBA" id="ARBA00051712"/>
    </source>
</evidence>
<feature type="binding site" evidence="8">
    <location>
        <position position="220"/>
    </location>
    <ligand>
        <name>substrate</name>
    </ligand>
</feature>
<evidence type="ECO:0000256" key="9">
    <source>
        <dbReference type="PROSITE-ProRule" id="PRU10125"/>
    </source>
</evidence>
<keyword evidence="8" id="KW-0963">Cytoplasm</keyword>
<evidence type="ECO:0000313" key="13">
    <source>
        <dbReference type="Proteomes" id="UP000618382"/>
    </source>
</evidence>
<feature type="active site" description="Proton donor" evidence="8">
    <location>
        <position position="95"/>
    </location>
</feature>
<dbReference type="InterPro" id="IPR018510">
    <property type="entry name" value="DAP_epimerase_AS"/>
</dbReference>
<feature type="site" description="Could be important to modulate the pK values of the two catalytic cysteine residues" evidence="8">
    <location>
        <position position="189"/>
    </location>
</feature>
<evidence type="ECO:0000256" key="6">
    <source>
        <dbReference type="ARBA" id="ARBA00023235"/>
    </source>
</evidence>
<dbReference type="UniPathway" id="UPA00034">
    <property type="reaction ID" value="UER00025"/>
</dbReference>
<feature type="binding site" evidence="8">
    <location>
        <begin position="247"/>
        <end position="248"/>
    </location>
    <ligand>
        <name>substrate</name>
    </ligand>
</feature>
<keyword evidence="6 8" id="KW-0413">Isomerase</keyword>
<organism evidence="11 12">
    <name type="scientific">Cellulomonas oligotrophica</name>
    <dbReference type="NCBI Taxonomy" id="931536"/>
    <lineage>
        <taxon>Bacteria</taxon>
        <taxon>Bacillati</taxon>
        <taxon>Actinomycetota</taxon>
        <taxon>Actinomycetes</taxon>
        <taxon>Micrococcales</taxon>
        <taxon>Cellulomonadaceae</taxon>
        <taxon>Cellulomonas</taxon>
    </lineage>
</organism>
<evidence type="ECO:0000313" key="10">
    <source>
        <dbReference type="EMBL" id="GIG33939.1"/>
    </source>
</evidence>
<evidence type="ECO:0000313" key="11">
    <source>
        <dbReference type="EMBL" id="NYD88198.1"/>
    </source>
</evidence>
<evidence type="ECO:0000256" key="2">
    <source>
        <dbReference type="ARBA" id="ARBA00010219"/>
    </source>
</evidence>
<accession>A0A7Y9FJC7</accession>
<dbReference type="InterPro" id="IPR001653">
    <property type="entry name" value="DAP_epimerase_DapF"/>
</dbReference>
<evidence type="ECO:0000256" key="4">
    <source>
        <dbReference type="ARBA" id="ARBA00022605"/>
    </source>
</evidence>
<evidence type="ECO:0000256" key="3">
    <source>
        <dbReference type="ARBA" id="ARBA00013080"/>
    </source>
</evidence>
<evidence type="ECO:0000256" key="1">
    <source>
        <dbReference type="ARBA" id="ARBA00005196"/>
    </source>
</evidence>
<dbReference type="EMBL" id="BONN01000010">
    <property type="protein sequence ID" value="GIG33939.1"/>
    <property type="molecule type" value="Genomic_DNA"/>
</dbReference>
<dbReference type="Pfam" id="PF01678">
    <property type="entry name" value="DAP_epimerase"/>
    <property type="match status" value="2"/>
</dbReference>
<comment type="subcellular location">
    <subcellularLocation>
        <location evidence="8">Cytoplasm</location>
    </subcellularLocation>
</comment>
<dbReference type="EMBL" id="JACCBK010000001">
    <property type="protein sequence ID" value="NYD88198.1"/>
    <property type="molecule type" value="Genomic_DNA"/>
</dbReference>
<dbReference type="GO" id="GO:0008837">
    <property type="term" value="F:diaminopimelate epimerase activity"/>
    <property type="evidence" value="ECO:0007669"/>
    <property type="project" value="UniProtKB-UniRule"/>
</dbReference>
<protein>
    <recommendedName>
        <fullName evidence="3 8">Diaminopimelate epimerase</fullName>
        <shortName evidence="8">DAP epimerase</shortName>
        <ecNumber evidence="3 8">5.1.1.7</ecNumber>
    </recommendedName>
    <alternativeName>
        <fullName evidence="8">PLP-independent amino acid racemase</fullName>
    </alternativeName>
</protein>
<dbReference type="GO" id="GO:0005829">
    <property type="term" value="C:cytosol"/>
    <property type="evidence" value="ECO:0007669"/>
    <property type="project" value="TreeGrafter"/>
</dbReference>
<dbReference type="AlphaFoldDB" id="A0A7Y9FJC7"/>
<dbReference type="PANTHER" id="PTHR31689">
    <property type="entry name" value="DIAMINOPIMELATE EPIMERASE, CHLOROPLASTIC"/>
    <property type="match status" value="1"/>
</dbReference>
<evidence type="ECO:0000256" key="8">
    <source>
        <dbReference type="HAMAP-Rule" id="MF_00197"/>
    </source>
</evidence>
<keyword evidence="5 8" id="KW-0457">Lysine biosynthesis</keyword>
<evidence type="ECO:0000256" key="5">
    <source>
        <dbReference type="ARBA" id="ARBA00023154"/>
    </source>
</evidence>
<dbReference type="NCBIfam" id="TIGR00652">
    <property type="entry name" value="DapF"/>
    <property type="match status" value="1"/>
</dbReference>
<dbReference type="SUPFAM" id="SSF54506">
    <property type="entry name" value="Diaminopimelate epimerase-like"/>
    <property type="match status" value="2"/>
</dbReference>
<comment type="caution">
    <text evidence="11">The sequence shown here is derived from an EMBL/GenBank/DDBJ whole genome shotgun (WGS) entry which is preliminary data.</text>
</comment>
<keyword evidence="13" id="KW-1185">Reference proteome</keyword>